<organism evidence="1 2">
    <name type="scientific">Pseudomonas syringae</name>
    <dbReference type="NCBI Taxonomy" id="317"/>
    <lineage>
        <taxon>Bacteria</taxon>
        <taxon>Pseudomonadati</taxon>
        <taxon>Pseudomonadota</taxon>
        <taxon>Gammaproteobacteria</taxon>
        <taxon>Pseudomonadales</taxon>
        <taxon>Pseudomonadaceae</taxon>
        <taxon>Pseudomonas</taxon>
    </lineage>
</organism>
<dbReference type="RefSeq" id="WP_080272483.1">
    <property type="nucleotide sequence ID" value="NZ_CP036493.1"/>
</dbReference>
<reference evidence="1 2" key="1">
    <citation type="submission" date="2017-11" db="EMBL/GenBank/DDBJ databases">
        <authorList>
            <person name="Han C.G."/>
        </authorList>
    </citation>
    <scope>NUCLEOTIDE SEQUENCE [LARGE SCALE GENOMIC DNA]</scope>
    <source>
        <strain evidence="1">CFBP3840</strain>
    </source>
</reference>
<protein>
    <recommendedName>
        <fullName evidence="3">DNA-binding protein</fullName>
    </recommendedName>
</protein>
<evidence type="ECO:0008006" key="3">
    <source>
        <dbReference type="Google" id="ProtNLM"/>
    </source>
</evidence>
<dbReference type="InterPro" id="IPR026365">
    <property type="entry name" value="BcepMu_gp16"/>
</dbReference>
<dbReference type="EMBL" id="LT963409">
    <property type="protein sequence ID" value="SOS40292.1"/>
    <property type="molecule type" value="Genomic_DNA"/>
</dbReference>
<dbReference type="NCBIfam" id="TIGR04111">
    <property type="entry name" value="BcepMu_gp16"/>
    <property type="match status" value="1"/>
</dbReference>
<name>A0A2K4WWP5_PSESX</name>
<evidence type="ECO:0000313" key="1">
    <source>
        <dbReference type="EMBL" id="SOS40292.1"/>
    </source>
</evidence>
<dbReference type="AlphaFoldDB" id="A0A2K4WWP5"/>
<evidence type="ECO:0000313" key="2">
    <source>
        <dbReference type="Proteomes" id="UP000238095"/>
    </source>
</evidence>
<gene>
    <name evidence="1" type="ORF">CFBP3840_03250</name>
</gene>
<dbReference type="Proteomes" id="UP000238095">
    <property type="component" value="Chromosome 1"/>
</dbReference>
<sequence length="63" mass="7015">MKLRTASEARQWLNQQGLSVTDFSIKHNLDRNTCYHILSGVKKGKRGLSHACALALGMTTSNR</sequence>
<proteinExistence type="predicted"/>
<accession>A0A2K4WWP5</accession>